<dbReference type="Proteomes" id="UP000381693">
    <property type="component" value="Unassembled WGS sequence"/>
</dbReference>
<dbReference type="EMBL" id="CABFUZ020000082">
    <property type="protein sequence ID" value="VVM05261.1"/>
    <property type="molecule type" value="Genomic_DNA"/>
</dbReference>
<evidence type="ECO:0000313" key="3">
    <source>
        <dbReference type="EMBL" id="VVM05261.1"/>
    </source>
</evidence>
<dbReference type="InterPro" id="IPR008928">
    <property type="entry name" value="6-hairpin_glycosidase_sf"/>
</dbReference>
<protein>
    <recommendedName>
        <fullName evidence="5">Amylo-alpha-1,6-glucosidase</fullName>
    </recommendedName>
</protein>
<dbReference type="Pfam" id="PF14742">
    <property type="entry name" value="GDE_N_bis"/>
    <property type="match status" value="1"/>
</dbReference>
<evidence type="ECO:0000313" key="4">
    <source>
        <dbReference type="Proteomes" id="UP000381693"/>
    </source>
</evidence>
<feature type="domain" description="Putative glycogen debranching enzyme N-terminal" evidence="1">
    <location>
        <begin position="28"/>
        <end position="222"/>
    </location>
</feature>
<dbReference type="InterPro" id="IPR012341">
    <property type="entry name" value="6hp_glycosidase-like_sf"/>
</dbReference>
<dbReference type="Pfam" id="PF22422">
    <property type="entry name" value="MGH1-like_GH"/>
    <property type="match status" value="1"/>
</dbReference>
<reference evidence="3" key="1">
    <citation type="submission" date="2019-09" db="EMBL/GenBank/DDBJ databases">
        <authorList>
            <person name="Cremers G."/>
        </authorList>
    </citation>
    <scope>NUCLEOTIDE SEQUENCE [LARGE SCALE GENOMIC DNA]</scope>
    <source>
        <strain evidence="3">3B</strain>
    </source>
</reference>
<organism evidence="3 4">
    <name type="scientific">Methylacidimicrobium cyclopophantes</name>
    <dbReference type="NCBI Taxonomy" id="1041766"/>
    <lineage>
        <taxon>Bacteria</taxon>
        <taxon>Pseudomonadati</taxon>
        <taxon>Verrucomicrobiota</taxon>
        <taxon>Methylacidimicrobium</taxon>
    </lineage>
</organism>
<gene>
    <name evidence="3" type="ORF">MAMC_00493</name>
</gene>
<comment type="caution">
    <text evidence="3">The sequence shown here is derived from an EMBL/GenBank/DDBJ whole genome shotgun (WGS) entry which is preliminary data.</text>
</comment>
<proteinExistence type="predicted"/>
<accession>A0A5E6MIE0</accession>
<dbReference type="GO" id="GO:0005975">
    <property type="term" value="P:carbohydrate metabolic process"/>
    <property type="evidence" value="ECO:0007669"/>
    <property type="project" value="InterPro"/>
</dbReference>
<evidence type="ECO:0000259" key="1">
    <source>
        <dbReference type="Pfam" id="PF14742"/>
    </source>
</evidence>
<feature type="domain" description="Mannosylglycerate hydrolase MGH1-like glycoside hydrolase" evidence="2">
    <location>
        <begin position="307"/>
        <end position="601"/>
    </location>
</feature>
<evidence type="ECO:0008006" key="5">
    <source>
        <dbReference type="Google" id="ProtNLM"/>
    </source>
</evidence>
<keyword evidence="4" id="KW-1185">Reference proteome</keyword>
<dbReference type="InterPro" id="IPR054491">
    <property type="entry name" value="MGH1-like_GH"/>
</dbReference>
<dbReference type="Gene3D" id="1.50.10.10">
    <property type="match status" value="1"/>
</dbReference>
<dbReference type="SUPFAM" id="SSF48208">
    <property type="entry name" value="Six-hairpin glycosidases"/>
    <property type="match status" value="1"/>
</dbReference>
<dbReference type="InterPro" id="IPR032856">
    <property type="entry name" value="GDE_N_bis"/>
</dbReference>
<name>A0A5E6MIE0_9BACT</name>
<evidence type="ECO:0000259" key="2">
    <source>
        <dbReference type="Pfam" id="PF22422"/>
    </source>
</evidence>
<sequence>MHFDDRVVDSEFAIGTPKKLMEDQALVLKRGDTFGVFNPAGDVDARLRPAEGLFRADTRFLSRFRFLLGRTEPLLLSSHLGGLEAGASIDLTNVDLPEGNGRLPLSSRTIHVLRKKRMYDGGFREELRLHNYGSETVVLDCTFLFEADFADVFEVRGKGRSKRGRLRKPRIRPSTVTLGYQGVDGVERTTRLVFSPTPTELGAKAVRYDFPLQVGGEQKIEIDVECFAQPEPKLFIRSMPSRTKKREGHLRRYLGQAAIRTSDEHIQEWIDQARADLEMLVTPTREGLYPFAGVPWFSAVFGRDGILTALQYLWLDPHLAQGVLRFLAAHQAKGEEEGKILHEMRQGEMAATGEVPFGLYYGSIDATPLFVFLAGALYARTGDKRMVERLWPHIDLALRWMETRGDRDGDGFLEYARPPKGQGLWNQGWKDSDDAIFHADGRIAEGPIALCEVQGYAYAAWESAALLARVLEKFEAAREMQRKAEWLRQRFEEKFWCEELGTYALALDGNKEPCRVAASNAGHALFSGIASPHRARRVAELLLGPRFFSGWGIRTLAEGSPRYNPMSYHNGSVWPHDNSLIALGLARYGLSAELRKLAEGLFCALDYLEDHRLPELFCGFPRRPASAPVRYPIACRPQGWASGSLFALLAACLGIRFHAEVEEIRFEKPVLPIQVEDLLLHGLTLKKSSVDVLFRSHIRDVAMNVVRRRGGVSVVLVS</sequence>
<dbReference type="AlphaFoldDB" id="A0A5E6MIE0"/>